<organism evidence="1">
    <name type="scientific">viral metagenome</name>
    <dbReference type="NCBI Taxonomy" id="1070528"/>
    <lineage>
        <taxon>unclassified sequences</taxon>
        <taxon>metagenomes</taxon>
        <taxon>organismal metagenomes</taxon>
    </lineage>
</organism>
<evidence type="ECO:0008006" key="2">
    <source>
        <dbReference type="Google" id="ProtNLM"/>
    </source>
</evidence>
<proteinExistence type="predicted"/>
<protein>
    <recommendedName>
        <fullName evidence="2">EF-hand domain-containing protein</fullName>
    </recommendedName>
</protein>
<dbReference type="AlphaFoldDB" id="A0A6C0E9V2"/>
<evidence type="ECO:0000313" key="1">
    <source>
        <dbReference type="EMBL" id="QHT25957.1"/>
    </source>
</evidence>
<accession>A0A6C0E9V2</accession>
<sequence length="295" mass="32964">MDTGVLSVLSRVLDMIVANPNVKKEDVYKMLLQDNAPFPVSFESPLIQDNINKIAKCLDLNGDGTYSIDDLEYLKNLDMVTILQMINAATYVVQLLRQITTSKDVKLDNKGMIDLAFKVLMYAIFVPLAENSSGFREWAFRNNNKNLLVQTLETLYNVMCTSEDVANVVSSIYKSFKKKCCYFCISKSKRQQTLNTLQSNVTEHVKQLSKATQAYNNTKRIQALESQLAELKNSSIVTIPAVTVTETVTPADAITTVGTDSKSPPKQRIYKTVRRIVTKADLEDASKAAVVTQPQ</sequence>
<reference evidence="1" key="1">
    <citation type="journal article" date="2020" name="Nature">
        <title>Giant virus diversity and host interactions through global metagenomics.</title>
        <authorList>
            <person name="Schulz F."/>
            <person name="Roux S."/>
            <person name="Paez-Espino D."/>
            <person name="Jungbluth S."/>
            <person name="Walsh D.A."/>
            <person name="Denef V.J."/>
            <person name="McMahon K.D."/>
            <person name="Konstantinidis K.T."/>
            <person name="Eloe-Fadrosh E.A."/>
            <person name="Kyrpides N.C."/>
            <person name="Woyke T."/>
        </authorList>
    </citation>
    <scope>NUCLEOTIDE SEQUENCE</scope>
    <source>
        <strain evidence="1">GVMAG-M-3300023179-27</strain>
    </source>
</reference>
<dbReference type="EMBL" id="MN739776">
    <property type="protein sequence ID" value="QHT25957.1"/>
    <property type="molecule type" value="Genomic_DNA"/>
</dbReference>
<name>A0A6C0E9V2_9ZZZZ</name>